<keyword evidence="12" id="KW-1185">Reference proteome</keyword>
<feature type="domain" description="Histidine kinase" evidence="7">
    <location>
        <begin position="691"/>
        <end position="914"/>
    </location>
</feature>
<dbReference type="EC" id="2.7.13.3" evidence="2"/>
<dbReference type="Pfam" id="PF02518">
    <property type="entry name" value="HATPase_c"/>
    <property type="match status" value="1"/>
</dbReference>
<dbReference type="InterPro" id="IPR005467">
    <property type="entry name" value="His_kinase_dom"/>
</dbReference>
<dbReference type="EMBL" id="FQZU01000002">
    <property type="protein sequence ID" value="SHI82254.1"/>
    <property type="molecule type" value="Genomic_DNA"/>
</dbReference>
<dbReference type="SMART" id="SM00388">
    <property type="entry name" value="HisKA"/>
    <property type="match status" value="1"/>
</dbReference>
<dbReference type="SMART" id="SM00471">
    <property type="entry name" value="HDc"/>
    <property type="match status" value="2"/>
</dbReference>
<dbReference type="InterPro" id="IPR000700">
    <property type="entry name" value="PAS-assoc_C"/>
</dbReference>
<dbReference type="InterPro" id="IPR004358">
    <property type="entry name" value="Sig_transdc_His_kin-like_C"/>
</dbReference>
<dbReference type="PROSITE" id="PS50112">
    <property type="entry name" value="PAS"/>
    <property type="match status" value="1"/>
</dbReference>
<dbReference type="Pfam" id="PF13487">
    <property type="entry name" value="HD_5"/>
    <property type="match status" value="2"/>
</dbReference>
<dbReference type="AlphaFoldDB" id="A0A1M6E9R9"/>
<dbReference type="NCBIfam" id="TIGR00229">
    <property type="entry name" value="sensory_box"/>
    <property type="match status" value="1"/>
</dbReference>
<dbReference type="PROSITE" id="PS50109">
    <property type="entry name" value="HIS_KIN"/>
    <property type="match status" value="1"/>
</dbReference>
<proteinExistence type="predicted"/>
<comment type="catalytic activity">
    <reaction evidence="1">
        <text>ATP + protein L-histidine = ADP + protein N-phospho-L-histidine.</text>
        <dbReference type="EC" id="2.7.13.3"/>
    </reaction>
</comment>
<dbReference type="Pfam" id="PF08448">
    <property type="entry name" value="PAS_4"/>
    <property type="match status" value="1"/>
</dbReference>
<reference evidence="12" key="1">
    <citation type="submission" date="2016-11" db="EMBL/GenBank/DDBJ databases">
        <authorList>
            <person name="Varghese N."/>
            <person name="Submissions S."/>
        </authorList>
    </citation>
    <scope>NUCLEOTIDE SEQUENCE [LARGE SCALE GENOMIC DNA]</scope>
    <source>
        <strain evidence="12">DSM 16219</strain>
    </source>
</reference>
<dbReference type="InterPro" id="IPR003607">
    <property type="entry name" value="HD/PDEase_dom"/>
</dbReference>
<evidence type="ECO:0000256" key="6">
    <source>
        <dbReference type="ARBA" id="ARBA00023012"/>
    </source>
</evidence>
<dbReference type="SUPFAM" id="SSF109604">
    <property type="entry name" value="HD-domain/PDEase-like"/>
    <property type="match status" value="2"/>
</dbReference>
<dbReference type="SMART" id="SM00387">
    <property type="entry name" value="HATPase_c"/>
    <property type="match status" value="1"/>
</dbReference>
<dbReference type="STRING" id="1121393.SAMN02745216_00600"/>
<evidence type="ECO:0000313" key="12">
    <source>
        <dbReference type="Proteomes" id="UP000183994"/>
    </source>
</evidence>
<dbReference type="InterPro" id="IPR006675">
    <property type="entry name" value="HDIG_dom"/>
</dbReference>
<dbReference type="Gene3D" id="1.10.287.130">
    <property type="match status" value="1"/>
</dbReference>
<dbReference type="Gene3D" id="3.30.450.20">
    <property type="entry name" value="PAS domain"/>
    <property type="match status" value="1"/>
</dbReference>
<dbReference type="GO" id="GO:0000155">
    <property type="term" value="F:phosphorelay sensor kinase activity"/>
    <property type="evidence" value="ECO:0007669"/>
    <property type="project" value="InterPro"/>
</dbReference>
<dbReference type="InterPro" id="IPR003594">
    <property type="entry name" value="HATPase_dom"/>
</dbReference>
<dbReference type="PRINTS" id="PR00344">
    <property type="entry name" value="BCTRLSENSOR"/>
</dbReference>
<evidence type="ECO:0000259" key="10">
    <source>
        <dbReference type="PROSITE" id="PS51832"/>
    </source>
</evidence>
<dbReference type="PANTHER" id="PTHR43711:SF1">
    <property type="entry name" value="HISTIDINE KINASE 1"/>
    <property type="match status" value="1"/>
</dbReference>
<evidence type="ECO:0000259" key="8">
    <source>
        <dbReference type="PROSITE" id="PS50112"/>
    </source>
</evidence>
<keyword evidence="3" id="KW-0597">Phosphoprotein</keyword>
<dbReference type="InterPro" id="IPR036097">
    <property type="entry name" value="HisK_dim/P_sf"/>
</dbReference>
<feature type="domain" description="PAC" evidence="9">
    <location>
        <begin position="621"/>
        <end position="673"/>
    </location>
</feature>
<dbReference type="FunFam" id="3.30.565.10:FF:000006">
    <property type="entry name" value="Sensor histidine kinase WalK"/>
    <property type="match status" value="1"/>
</dbReference>
<feature type="domain" description="HD-GYP" evidence="10">
    <location>
        <begin position="217"/>
        <end position="411"/>
    </location>
</feature>
<dbReference type="CDD" id="cd00075">
    <property type="entry name" value="HATPase"/>
    <property type="match status" value="1"/>
</dbReference>
<dbReference type="CDD" id="cd00130">
    <property type="entry name" value="PAS"/>
    <property type="match status" value="1"/>
</dbReference>
<evidence type="ECO:0000259" key="7">
    <source>
        <dbReference type="PROSITE" id="PS50109"/>
    </source>
</evidence>
<gene>
    <name evidence="11" type="ORF">SAMN02745216_00600</name>
</gene>
<dbReference type="SUPFAM" id="SSF55785">
    <property type="entry name" value="PYP-like sensor domain (PAS domain)"/>
    <property type="match status" value="1"/>
</dbReference>
<accession>A0A1M6E9R9</accession>
<dbReference type="RefSeq" id="WP_073472718.1">
    <property type="nucleotide sequence ID" value="NZ_FQZU01000002.1"/>
</dbReference>
<dbReference type="OrthoDB" id="9815202at2"/>
<dbReference type="PROSITE" id="PS51832">
    <property type="entry name" value="HD_GYP"/>
    <property type="match status" value="2"/>
</dbReference>
<evidence type="ECO:0000256" key="1">
    <source>
        <dbReference type="ARBA" id="ARBA00000085"/>
    </source>
</evidence>
<dbReference type="Gene3D" id="3.30.565.10">
    <property type="entry name" value="Histidine kinase-like ATPase, C-terminal domain"/>
    <property type="match status" value="1"/>
</dbReference>
<dbReference type="PROSITE" id="PS50113">
    <property type="entry name" value="PAC"/>
    <property type="match status" value="1"/>
</dbReference>
<feature type="domain" description="PAS" evidence="8">
    <location>
        <begin position="562"/>
        <end position="616"/>
    </location>
</feature>
<dbReference type="Proteomes" id="UP000183994">
    <property type="component" value="Unassembled WGS sequence"/>
</dbReference>
<dbReference type="NCBIfam" id="TIGR00277">
    <property type="entry name" value="HDIG"/>
    <property type="match status" value="1"/>
</dbReference>
<evidence type="ECO:0000256" key="4">
    <source>
        <dbReference type="ARBA" id="ARBA00022679"/>
    </source>
</evidence>
<dbReference type="CDD" id="cd00077">
    <property type="entry name" value="HDc"/>
    <property type="match status" value="2"/>
</dbReference>
<dbReference type="InterPro" id="IPR003661">
    <property type="entry name" value="HisK_dim/P_dom"/>
</dbReference>
<keyword evidence="5" id="KW-0418">Kinase</keyword>
<evidence type="ECO:0000256" key="2">
    <source>
        <dbReference type="ARBA" id="ARBA00012438"/>
    </source>
</evidence>
<evidence type="ECO:0000256" key="3">
    <source>
        <dbReference type="ARBA" id="ARBA00022553"/>
    </source>
</evidence>
<sequence length="917" mass="100663">MNSSNQELFSDVIRAMSLVLDLDEGRKLNHAWRVGVMSHLIGKAMGHPRCDLLYHGGLLHDIGSVGLKDHIIHHAKMGFEDQEAREHSSRGAAIVRPFAPLAPIADHIAHHHEHYDGGGFPNGLKGDEIPVESSILQAGDIIDVEFRGMPANERTANVEPVLRYHSGRSLPPETAEAAIEVLASNPDLMAALFDPMGIKTLVYEVEAVPPEAENYSRLDLLGQLLWLSARMIDAKSPKLMGHSVRVAYYAQKIAQALGEEDINPWDVLWCALLHDIGIMGVSRQALNNCARGESRHGAFERHARFTVEIISNIKDLAYLAYAAGSHHEWYNGTGYPFGSRAEGIPLIGRMLAYADAYDWLTSCSVDGPPLEHQEAMAKIRRETGSRFDPRIAPTALMVLDSCGAGALPLPKEALEFQRLFMTDEADVTSLTPGKRAVTLTPEGRGAMLGQAEEWIRVVLSEKLEILEGGEGVKKLLGSGASRIMQMMEGGAGTQKFLAMLEKSGKKVISTDLAARNGVHMEAIFLPRARGWDALLRKKSGGGHPVKRLSVLYQSFLNSLEAIVFTDGKGFITDANKAMLDLYGYSMEELLGQTPAMLGSPGQNEVYDKIRRALEKQAGGSWSGELSHRTQNGDEVTALVTVNCLSDSTGNTVGHIWHMADITERRNLEKALESQNIKLERLNQLKSDLMAVTSHDLKSPLNVIAGYAGLIKETAGFASPETIAKYLDNIIFSVNRMVKFIGQILDAQKIESGKLDVEKEPLFLNELLQEHVENMATALQNGDKRIIFQDKGGRRKVNADPERMIQVFDNLLSNALKFSPDGGAVEALYKDDGGDRVEIIISDEGPGIPESDMEKIFDRYFQVKKQGTHSAERTYGSGLGLYISREILRMHGGSISVRNQAQGGCQFILSLPALQAED</sequence>
<dbReference type="InterPro" id="IPR037522">
    <property type="entry name" value="HD_GYP_dom"/>
</dbReference>
<name>A0A1M6E9R9_9BACT</name>
<protein>
    <recommendedName>
        <fullName evidence="2">histidine kinase</fullName>
        <ecNumber evidence="2">2.7.13.3</ecNumber>
    </recommendedName>
</protein>
<dbReference type="InterPro" id="IPR013656">
    <property type="entry name" value="PAS_4"/>
</dbReference>
<dbReference type="CDD" id="cd00082">
    <property type="entry name" value="HisKA"/>
    <property type="match status" value="1"/>
</dbReference>
<keyword evidence="4" id="KW-0808">Transferase</keyword>
<dbReference type="Pfam" id="PF00512">
    <property type="entry name" value="HisKA"/>
    <property type="match status" value="1"/>
</dbReference>
<dbReference type="InterPro" id="IPR050736">
    <property type="entry name" value="Sensor_HK_Regulatory"/>
</dbReference>
<dbReference type="Gene3D" id="1.10.3210.10">
    <property type="entry name" value="Hypothetical protein af1432"/>
    <property type="match status" value="2"/>
</dbReference>
<feature type="domain" description="HD-GYP" evidence="10">
    <location>
        <begin position="5"/>
        <end position="194"/>
    </location>
</feature>
<dbReference type="PANTHER" id="PTHR43711">
    <property type="entry name" value="TWO-COMPONENT HISTIDINE KINASE"/>
    <property type="match status" value="1"/>
</dbReference>
<evidence type="ECO:0000256" key="5">
    <source>
        <dbReference type="ARBA" id="ARBA00022777"/>
    </source>
</evidence>
<organism evidence="11 12">
    <name type="scientific">Desulfatibacillum alkenivorans DSM 16219</name>
    <dbReference type="NCBI Taxonomy" id="1121393"/>
    <lineage>
        <taxon>Bacteria</taxon>
        <taxon>Pseudomonadati</taxon>
        <taxon>Thermodesulfobacteriota</taxon>
        <taxon>Desulfobacteria</taxon>
        <taxon>Desulfobacterales</taxon>
        <taxon>Desulfatibacillaceae</taxon>
        <taxon>Desulfatibacillum</taxon>
    </lineage>
</organism>
<dbReference type="InterPro" id="IPR035965">
    <property type="entry name" value="PAS-like_dom_sf"/>
</dbReference>
<dbReference type="SUPFAM" id="SSF47384">
    <property type="entry name" value="Homodimeric domain of signal transducing histidine kinase"/>
    <property type="match status" value="1"/>
</dbReference>
<dbReference type="InterPro" id="IPR000014">
    <property type="entry name" value="PAS"/>
</dbReference>
<dbReference type="SMART" id="SM00091">
    <property type="entry name" value="PAS"/>
    <property type="match status" value="1"/>
</dbReference>
<evidence type="ECO:0000259" key="9">
    <source>
        <dbReference type="PROSITE" id="PS50113"/>
    </source>
</evidence>
<evidence type="ECO:0000313" key="11">
    <source>
        <dbReference type="EMBL" id="SHI82254.1"/>
    </source>
</evidence>
<dbReference type="SUPFAM" id="SSF55874">
    <property type="entry name" value="ATPase domain of HSP90 chaperone/DNA topoisomerase II/histidine kinase"/>
    <property type="match status" value="1"/>
</dbReference>
<dbReference type="InterPro" id="IPR036890">
    <property type="entry name" value="HATPase_C_sf"/>
</dbReference>
<keyword evidence="6" id="KW-0902">Two-component regulatory system</keyword>